<evidence type="ECO:0000256" key="9">
    <source>
        <dbReference type="ARBA" id="ARBA00023065"/>
    </source>
</evidence>
<evidence type="ECO:0000256" key="8">
    <source>
        <dbReference type="ARBA" id="ARBA00022989"/>
    </source>
</evidence>
<evidence type="ECO:0000256" key="1">
    <source>
        <dbReference type="ARBA" id="ARBA00004127"/>
    </source>
</evidence>
<keyword evidence="14" id="KW-1185">Reference proteome</keyword>
<dbReference type="Proteomes" id="UP000318571">
    <property type="component" value="Chromosome 5"/>
</dbReference>
<dbReference type="GO" id="GO:0042802">
    <property type="term" value="F:identical protein binding"/>
    <property type="evidence" value="ECO:0007669"/>
    <property type="project" value="InterPro"/>
</dbReference>
<evidence type="ECO:0000313" key="14">
    <source>
        <dbReference type="Proteomes" id="UP000318571"/>
    </source>
</evidence>
<name>A0A553PH98_TIGCA</name>
<keyword evidence="7" id="KW-0630">Potassium</keyword>
<evidence type="ECO:0000256" key="2">
    <source>
        <dbReference type="ARBA" id="ARBA00005766"/>
    </source>
</evidence>
<evidence type="ECO:0000256" key="6">
    <source>
        <dbReference type="ARBA" id="ARBA00022826"/>
    </source>
</evidence>
<accession>A0A553PH98</accession>
<evidence type="ECO:0000256" key="7">
    <source>
        <dbReference type="ARBA" id="ARBA00022958"/>
    </source>
</evidence>
<keyword evidence="4" id="KW-0633">Potassium transport</keyword>
<proteinExistence type="inferred from homology"/>
<evidence type="ECO:0000256" key="3">
    <source>
        <dbReference type="ARBA" id="ARBA00022448"/>
    </source>
</evidence>
<keyword evidence="11" id="KW-0407">Ion channel</keyword>
<evidence type="ECO:0000256" key="4">
    <source>
        <dbReference type="ARBA" id="ARBA00022538"/>
    </source>
</evidence>
<evidence type="ECO:0000256" key="12">
    <source>
        <dbReference type="SAM" id="Phobius"/>
    </source>
</evidence>
<dbReference type="EMBL" id="VCGU01000004">
    <property type="protein sequence ID" value="TRY77058.1"/>
    <property type="molecule type" value="Genomic_DNA"/>
</dbReference>
<dbReference type="PANTHER" id="PTHR12454">
    <property type="entry name" value="TRIMERIC INTRACELLULAR CATION CHANNEL"/>
    <property type="match status" value="1"/>
</dbReference>
<keyword evidence="3" id="KW-0813">Transport</keyword>
<dbReference type="InterPro" id="IPR007866">
    <property type="entry name" value="TRIC_channel"/>
</dbReference>
<gene>
    <name evidence="13" type="ORF">TCAL_10227</name>
</gene>
<dbReference type="GO" id="GO:0016020">
    <property type="term" value="C:membrane"/>
    <property type="evidence" value="ECO:0007669"/>
    <property type="project" value="InterPro"/>
</dbReference>
<feature type="transmembrane region" description="Helical" evidence="12">
    <location>
        <begin position="56"/>
        <end position="77"/>
    </location>
</feature>
<dbReference type="Pfam" id="PF05197">
    <property type="entry name" value="TRIC"/>
    <property type="match status" value="1"/>
</dbReference>
<evidence type="ECO:0000256" key="10">
    <source>
        <dbReference type="ARBA" id="ARBA00023136"/>
    </source>
</evidence>
<evidence type="ECO:0008006" key="15">
    <source>
        <dbReference type="Google" id="ProtNLM"/>
    </source>
</evidence>
<comment type="caution">
    <text evidence="13">The sequence shown here is derived from an EMBL/GenBank/DDBJ whole genome shotgun (WGS) entry which is preliminary data.</text>
</comment>
<dbReference type="AlphaFoldDB" id="A0A553PH98"/>
<dbReference type="PANTHER" id="PTHR12454:SF11">
    <property type="entry name" value="GH25683P"/>
    <property type="match status" value="1"/>
</dbReference>
<feature type="transmembrane region" description="Helical" evidence="12">
    <location>
        <begin position="26"/>
        <end position="44"/>
    </location>
</feature>
<keyword evidence="8 12" id="KW-1133">Transmembrane helix</keyword>
<dbReference type="GO" id="GO:0012505">
    <property type="term" value="C:endomembrane system"/>
    <property type="evidence" value="ECO:0007669"/>
    <property type="project" value="UniProtKB-SubCell"/>
</dbReference>
<evidence type="ECO:0000313" key="13">
    <source>
        <dbReference type="EMBL" id="TRY77058.1"/>
    </source>
</evidence>
<feature type="transmembrane region" description="Helical" evidence="12">
    <location>
        <begin position="89"/>
        <end position="110"/>
    </location>
</feature>
<evidence type="ECO:0000256" key="5">
    <source>
        <dbReference type="ARBA" id="ARBA00022692"/>
    </source>
</evidence>
<protein>
    <recommendedName>
        <fullName evidence="15">Trimeric intracellular cation channel type B</fullName>
    </recommendedName>
</protein>
<organism evidence="13 14">
    <name type="scientific">Tigriopus californicus</name>
    <name type="common">Marine copepod</name>
    <dbReference type="NCBI Taxonomy" id="6832"/>
    <lineage>
        <taxon>Eukaryota</taxon>
        <taxon>Metazoa</taxon>
        <taxon>Ecdysozoa</taxon>
        <taxon>Arthropoda</taxon>
        <taxon>Crustacea</taxon>
        <taxon>Multicrustacea</taxon>
        <taxon>Hexanauplia</taxon>
        <taxon>Copepoda</taxon>
        <taxon>Harpacticoida</taxon>
        <taxon>Harpacticidae</taxon>
        <taxon>Tigriopus</taxon>
    </lineage>
</organism>
<keyword evidence="10 12" id="KW-0472">Membrane</keyword>
<keyword evidence="6" id="KW-0631">Potassium channel</keyword>
<comment type="subcellular location">
    <subcellularLocation>
        <location evidence="1">Endomembrane system</location>
        <topology evidence="1">Multi-pass membrane protein</topology>
    </subcellularLocation>
</comment>
<comment type="similarity">
    <text evidence="2">Belongs to the TMEM38 family.</text>
</comment>
<sequence>MDGLKSLDLTPYGMDAATLQGLPKRFYPYFDLVHIVLCVLSVRKEAGRAHGQKHPFATWAACMLACFAGSILANPLLGKPILDAFKDEYLLACASGAYALMFFCPGDFFYRLVTAQPVYIVLCAVKEVYRAKKVYAGMLEGSKYYPDSKVFIPFLIGVLKGNGSAFMAPLYRKLLSTAKSGLMSELFKPSITTKECMLGAGLMIFFGPSNDIMYAAMVGLYLSVKLSGILGHPVDPFSLFDGIWDAVIGDGGTDGNDKKTN</sequence>
<dbReference type="GO" id="GO:0005267">
    <property type="term" value="F:potassium channel activity"/>
    <property type="evidence" value="ECO:0007669"/>
    <property type="project" value="UniProtKB-KW"/>
</dbReference>
<reference evidence="13 14" key="1">
    <citation type="journal article" date="2018" name="Nat. Ecol. Evol.">
        <title>Genomic signatures of mitonuclear coevolution across populations of Tigriopus californicus.</title>
        <authorList>
            <person name="Barreto F.S."/>
            <person name="Watson E.T."/>
            <person name="Lima T.G."/>
            <person name="Willett C.S."/>
            <person name="Edmands S."/>
            <person name="Li W."/>
            <person name="Burton R.S."/>
        </authorList>
    </citation>
    <scope>NUCLEOTIDE SEQUENCE [LARGE SCALE GENOMIC DNA]</scope>
    <source>
        <strain evidence="13 14">San Diego</strain>
    </source>
</reference>
<evidence type="ECO:0000256" key="11">
    <source>
        <dbReference type="ARBA" id="ARBA00023303"/>
    </source>
</evidence>
<keyword evidence="9" id="KW-0406">Ion transport</keyword>
<keyword evidence="5 12" id="KW-0812">Transmembrane</keyword>